<dbReference type="Proteomes" id="UP000009022">
    <property type="component" value="Unassembled WGS sequence"/>
</dbReference>
<dbReference type="EMBL" id="DS985249">
    <property type="protein sequence ID" value="EDV22429.1"/>
    <property type="molecule type" value="Genomic_DNA"/>
</dbReference>
<dbReference type="AlphaFoldDB" id="B3S4B1"/>
<name>B3S4B1_TRIAD</name>
<dbReference type="STRING" id="10228.B3S4B1"/>
<dbReference type="HOGENOM" id="CLU_040467_1_1_1"/>
<proteinExistence type="inferred from homology"/>
<dbReference type="Pfam" id="PF09745">
    <property type="entry name" value="NSRP1_N"/>
    <property type="match status" value="1"/>
</dbReference>
<dbReference type="OrthoDB" id="446635at2759"/>
<evidence type="ECO:0000313" key="5">
    <source>
        <dbReference type="EMBL" id="EDV22429.1"/>
    </source>
</evidence>
<dbReference type="InParanoid" id="B3S4B1"/>
<organism evidence="5 6">
    <name type="scientific">Trichoplax adhaerens</name>
    <name type="common">Trichoplax reptans</name>
    <dbReference type="NCBI Taxonomy" id="10228"/>
    <lineage>
        <taxon>Eukaryota</taxon>
        <taxon>Metazoa</taxon>
        <taxon>Placozoa</taxon>
        <taxon>Uniplacotomia</taxon>
        <taxon>Trichoplacea</taxon>
        <taxon>Trichoplacidae</taxon>
        <taxon>Trichoplax</taxon>
    </lineage>
</organism>
<dbReference type="GO" id="GO:0000381">
    <property type="term" value="P:regulation of alternative mRNA splicing, via spliceosome"/>
    <property type="evidence" value="ECO:0007669"/>
    <property type="project" value="InterPro"/>
</dbReference>
<keyword evidence="2" id="KW-0175">Coiled coil</keyword>
<evidence type="ECO:0000256" key="1">
    <source>
        <dbReference type="ARBA" id="ARBA00010126"/>
    </source>
</evidence>
<feature type="region of interest" description="Disordered" evidence="3">
    <location>
        <begin position="195"/>
        <end position="327"/>
    </location>
</feature>
<dbReference type="GeneID" id="6756365"/>
<evidence type="ECO:0000256" key="3">
    <source>
        <dbReference type="SAM" id="MobiDB-lite"/>
    </source>
</evidence>
<dbReference type="PhylomeDB" id="B3S4B1"/>
<dbReference type="OMA" id="MSKPLAF"/>
<feature type="compositionally biased region" description="Polar residues" evidence="3">
    <location>
        <begin position="317"/>
        <end position="327"/>
    </location>
</feature>
<evidence type="ECO:0000256" key="2">
    <source>
        <dbReference type="ARBA" id="ARBA00023054"/>
    </source>
</evidence>
<comment type="similarity">
    <text evidence="1">Belongs to the NSRP1 family.</text>
</comment>
<accession>B3S4B1</accession>
<dbReference type="eggNOG" id="KOG2117">
    <property type="taxonomic scope" value="Eukaryota"/>
</dbReference>
<gene>
    <name evidence="5" type="ORF">TRIADDRAFT_59020</name>
</gene>
<dbReference type="PANTHER" id="PTHR31938:SF4">
    <property type="entry name" value="NUCLEAR SPECKLE SPLICING REGULATORY PROTEIN 1"/>
    <property type="match status" value="1"/>
</dbReference>
<feature type="domain" description="Nuclear speckle splicing regulatory protein 1 N-terminal" evidence="4">
    <location>
        <begin position="63"/>
        <end position="178"/>
    </location>
</feature>
<feature type="compositionally biased region" description="Basic and acidic residues" evidence="3">
    <location>
        <begin position="257"/>
        <end position="303"/>
    </location>
</feature>
<dbReference type="InterPro" id="IPR018612">
    <property type="entry name" value="NSRP1_N"/>
</dbReference>
<dbReference type="RefSeq" id="XP_002114973.1">
    <property type="nucleotide sequence ID" value="XM_002114937.1"/>
</dbReference>
<keyword evidence="6" id="KW-1185">Reference proteome</keyword>
<dbReference type="CTD" id="6756365"/>
<sequence length="366" mass="42296">MAAKGSKKYGLILNNKVSSSKRVIKNTNVLGDESDNEDDQKRVVNASILQESFKKHQRKQVQLELDRAKAEDPTVFEYDSIYDELENKKVARNPAVITDRKPKYIASLMKSAELRKREYERMTERKIQKEREAEGDKFQDKEAFVTAHYKEKMLELAKEEERIKQQDRIDELNDVKKQSDLSGFYRHLLNNTLAKEETSVSRNTIKSKAEDKDAIDNQQHTNQSRDSSSSKPRNTDDKQRYRSKAGDNSGDDDATEYSDHSKYIDRQDNDHMPNKVNDMKRNIDDIGEAESSRSKFSKQDKSSEVVQEEANNKKNDTIATEVSSETKQTVFDRRNVTDTVSAARERYLARKKAKDSVKAIFDDDTK</sequence>
<dbReference type="PANTHER" id="PTHR31938">
    <property type="entry name" value="NUCLEAR SPECKLE SPLICING REGULATORY PROTEIN 1"/>
    <property type="match status" value="1"/>
</dbReference>
<evidence type="ECO:0000259" key="4">
    <source>
        <dbReference type="Pfam" id="PF09745"/>
    </source>
</evidence>
<dbReference type="KEGG" id="tad:TRIADDRAFT_59020"/>
<evidence type="ECO:0000313" key="6">
    <source>
        <dbReference type="Proteomes" id="UP000009022"/>
    </source>
</evidence>
<feature type="compositionally biased region" description="Polar residues" evidence="3">
    <location>
        <begin position="216"/>
        <end position="232"/>
    </location>
</feature>
<dbReference type="InterPro" id="IPR042816">
    <property type="entry name" value="Nsrp1"/>
</dbReference>
<protein>
    <recommendedName>
        <fullName evidence="4">Nuclear speckle splicing regulatory protein 1 N-terminal domain-containing protein</fullName>
    </recommendedName>
</protein>
<dbReference type="FunCoup" id="B3S4B1">
    <property type="interactions" value="1062"/>
</dbReference>
<reference evidence="5 6" key="1">
    <citation type="journal article" date="2008" name="Nature">
        <title>The Trichoplax genome and the nature of placozoans.</title>
        <authorList>
            <person name="Srivastava M."/>
            <person name="Begovic E."/>
            <person name="Chapman J."/>
            <person name="Putnam N.H."/>
            <person name="Hellsten U."/>
            <person name="Kawashima T."/>
            <person name="Kuo A."/>
            <person name="Mitros T."/>
            <person name="Salamov A."/>
            <person name="Carpenter M.L."/>
            <person name="Signorovitch A.Y."/>
            <person name="Moreno M.A."/>
            <person name="Kamm K."/>
            <person name="Grimwood J."/>
            <person name="Schmutz J."/>
            <person name="Shapiro H."/>
            <person name="Grigoriev I.V."/>
            <person name="Buss L.W."/>
            <person name="Schierwater B."/>
            <person name="Dellaporta S.L."/>
            <person name="Rokhsar D.S."/>
        </authorList>
    </citation>
    <scope>NUCLEOTIDE SEQUENCE [LARGE SCALE GENOMIC DNA]</scope>
    <source>
        <strain evidence="5 6">Grell-BS-1999</strain>
    </source>
</reference>